<evidence type="ECO:0000259" key="3">
    <source>
        <dbReference type="PROSITE" id="PS51831"/>
    </source>
</evidence>
<dbReference type="RefSeq" id="WP_186408616.1">
    <property type="nucleotide sequence ID" value="NZ_FLQX01000146.1"/>
</dbReference>
<feature type="modified residue" description="4-aspartylphosphate" evidence="1">
    <location>
        <position position="70"/>
    </location>
</feature>
<dbReference type="InterPro" id="IPR006674">
    <property type="entry name" value="HD_domain"/>
</dbReference>
<dbReference type="CDD" id="cd17569">
    <property type="entry name" value="REC_HupR-like"/>
    <property type="match status" value="1"/>
</dbReference>
<dbReference type="PROSITE" id="PS51832">
    <property type="entry name" value="HD_GYP"/>
    <property type="match status" value="1"/>
</dbReference>
<dbReference type="Gene3D" id="3.40.50.2300">
    <property type="match status" value="1"/>
</dbReference>
<keyword evidence="6" id="KW-1185">Reference proteome</keyword>
<dbReference type="SMART" id="SM00448">
    <property type="entry name" value="REC"/>
    <property type="match status" value="1"/>
</dbReference>
<dbReference type="PANTHER" id="PTHR45228">
    <property type="entry name" value="CYCLIC DI-GMP PHOSPHODIESTERASE TM_0186-RELATED"/>
    <property type="match status" value="1"/>
</dbReference>
<dbReference type="SUPFAM" id="SSF109604">
    <property type="entry name" value="HD-domain/PDEase-like"/>
    <property type="match status" value="1"/>
</dbReference>
<evidence type="ECO:0000256" key="1">
    <source>
        <dbReference type="PROSITE-ProRule" id="PRU00169"/>
    </source>
</evidence>
<dbReference type="InterPro" id="IPR003607">
    <property type="entry name" value="HD/PDEase_dom"/>
</dbReference>
<dbReference type="EMBL" id="FLQX01000146">
    <property type="protein sequence ID" value="SBT09070.1"/>
    <property type="molecule type" value="Genomic_DNA"/>
</dbReference>
<dbReference type="Pfam" id="PF13487">
    <property type="entry name" value="HD_5"/>
    <property type="match status" value="1"/>
</dbReference>
<evidence type="ECO:0000313" key="5">
    <source>
        <dbReference type="EMBL" id="SBT09070.1"/>
    </source>
</evidence>
<dbReference type="AlphaFoldDB" id="A0A1A8XVL5"/>
<dbReference type="GO" id="GO:0008081">
    <property type="term" value="F:phosphoric diester hydrolase activity"/>
    <property type="evidence" value="ECO:0007669"/>
    <property type="project" value="UniProtKB-ARBA"/>
</dbReference>
<organism evidence="5 6">
    <name type="scientific">Candidatus Accumulibacter aalborgensis</name>
    <dbReference type="NCBI Taxonomy" id="1860102"/>
    <lineage>
        <taxon>Bacteria</taxon>
        <taxon>Pseudomonadati</taxon>
        <taxon>Pseudomonadota</taxon>
        <taxon>Betaproteobacteria</taxon>
        <taxon>Candidatus Accumulibacter</taxon>
    </lineage>
</organism>
<dbReference type="GO" id="GO:0000160">
    <property type="term" value="P:phosphorelay signal transduction system"/>
    <property type="evidence" value="ECO:0007669"/>
    <property type="project" value="InterPro"/>
</dbReference>
<accession>A0A1A8XVL5</accession>
<feature type="domain" description="Response regulatory" evidence="2">
    <location>
        <begin position="21"/>
        <end position="136"/>
    </location>
</feature>
<dbReference type="InterPro" id="IPR011006">
    <property type="entry name" value="CheY-like_superfamily"/>
</dbReference>
<feature type="domain" description="HD-GYP" evidence="4">
    <location>
        <begin position="191"/>
        <end position="387"/>
    </location>
</feature>
<protein>
    <submittedName>
        <fullName evidence="5">Response regulator receiver modulated metal dependent phosphohydrolase</fullName>
    </submittedName>
</protein>
<dbReference type="SMART" id="SM00471">
    <property type="entry name" value="HDc"/>
    <property type="match status" value="1"/>
</dbReference>
<dbReference type="PROSITE" id="PS51831">
    <property type="entry name" value="HD"/>
    <property type="match status" value="1"/>
</dbReference>
<dbReference type="CDD" id="cd00077">
    <property type="entry name" value="HDc"/>
    <property type="match status" value="1"/>
</dbReference>
<dbReference type="SUPFAM" id="SSF52172">
    <property type="entry name" value="CheY-like"/>
    <property type="match status" value="1"/>
</dbReference>
<keyword evidence="1" id="KW-0597">Phosphoprotein</keyword>
<dbReference type="InterPro" id="IPR052020">
    <property type="entry name" value="Cyclic_di-GMP/3'3'-cGAMP_PDE"/>
</dbReference>
<name>A0A1A8XVL5_9PROT</name>
<evidence type="ECO:0000259" key="4">
    <source>
        <dbReference type="PROSITE" id="PS51832"/>
    </source>
</evidence>
<feature type="domain" description="HD" evidence="3">
    <location>
        <begin position="213"/>
        <end position="336"/>
    </location>
</feature>
<dbReference type="Proteomes" id="UP000199169">
    <property type="component" value="Unassembled WGS sequence"/>
</dbReference>
<reference evidence="5 6" key="1">
    <citation type="submission" date="2016-06" db="EMBL/GenBank/DDBJ databases">
        <authorList>
            <person name="Kjaerup R.B."/>
            <person name="Dalgaard T.S."/>
            <person name="Juul-Madsen H.R."/>
        </authorList>
    </citation>
    <scope>NUCLEOTIDE SEQUENCE [LARGE SCALE GENOMIC DNA]</scope>
    <source>
        <strain evidence="5">3</strain>
    </source>
</reference>
<dbReference type="PANTHER" id="PTHR45228:SF8">
    <property type="entry name" value="TWO-COMPONENT RESPONSE REGULATOR-RELATED"/>
    <property type="match status" value="1"/>
</dbReference>
<gene>
    <name evidence="5" type="ORF">ACCAA_670010</name>
</gene>
<sequence>MTDSTAPNPGASLPATDRPPSLLLVDDEASILSSLRRLLRPSGYRVHTAESGAAGLEVLAREDIDLIISDMRMPEMDGARFLEEARKRWPQVSRILLTGHSDVTSTIAAINRGEIYRYIAKPWDDNDLLLTIRDALERSRLKAENIRLLALTQTQNDELWRLNTDLEQRVRERTAEIQDVNSLLSVANQQLKQNFIVSVKMFSGLIEMRGGAVAGHSRRVADLARRTAEKMGMDGREQQDIFLAGLLHDIGKIGFADELLTKPVSRMAGEELSRYRKHALAGEQALMPLDQLKDVALTIRLHHERFDGEGWPEKRQGLSIPLAARILAVANDYDGLQCGILYDKRLSESEAKGMLVKARGKRYDASVVDAFLDMLGGASHESQHDILVTAAELRPGMALARDLAGRDGALLLAADYLLDAVVIRQIQEYARREGPIPPLHIRPDRK</sequence>
<dbReference type="Pfam" id="PF00072">
    <property type="entry name" value="Response_reg"/>
    <property type="match status" value="1"/>
</dbReference>
<proteinExistence type="predicted"/>
<dbReference type="STRING" id="1860102.ACCAA_670010"/>
<evidence type="ECO:0000259" key="2">
    <source>
        <dbReference type="PROSITE" id="PS50110"/>
    </source>
</evidence>
<keyword evidence="5" id="KW-0378">Hydrolase</keyword>
<dbReference type="PROSITE" id="PS50110">
    <property type="entry name" value="RESPONSE_REGULATORY"/>
    <property type="match status" value="1"/>
</dbReference>
<dbReference type="InterPro" id="IPR001789">
    <property type="entry name" value="Sig_transdc_resp-reg_receiver"/>
</dbReference>
<dbReference type="InterPro" id="IPR037522">
    <property type="entry name" value="HD_GYP_dom"/>
</dbReference>
<dbReference type="Gene3D" id="1.10.3210.10">
    <property type="entry name" value="Hypothetical protein af1432"/>
    <property type="match status" value="1"/>
</dbReference>
<evidence type="ECO:0000313" key="6">
    <source>
        <dbReference type="Proteomes" id="UP000199169"/>
    </source>
</evidence>